<dbReference type="GO" id="GO:0070042">
    <property type="term" value="F:rRNA (uridine-N3-)-methyltransferase activity"/>
    <property type="evidence" value="ECO:0007669"/>
    <property type="project" value="TreeGrafter"/>
</dbReference>
<comment type="catalytic activity">
    <reaction evidence="11 12">
        <text>uridine(1498) in 16S rRNA + S-adenosyl-L-methionine = N(3)-methyluridine(1498) in 16S rRNA + S-adenosyl-L-homocysteine + H(+)</text>
        <dbReference type="Rhea" id="RHEA:42920"/>
        <dbReference type="Rhea" id="RHEA-COMP:10283"/>
        <dbReference type="Rhea" id="RHEA-COMP:10284"/>
        <dbReference type="ChEBI" id="CHEBI:15378"/>
        <dbReference type="ChEBI" id="CHEBI:57856"/>
        <dbReference type="ChEBI" id="CHEBI:59789"/>
        <dbReference type="ChEBI" id="CHEBI:65315"/>
        <dbReference type="ChEBI" id="CHEBI:74502"/>
        <dbReference type="EC" id="2.1.1.193"/>
    </reaction>
</comment>
<reference evidence="14 15" key="1">
    <citation type="submission" date="2019-01" db="EMBL/GenBank/DDBJ databases">
        <title>Complete sequence and annotation of the Mycoplasma phocirhinis strain 852T genome.</title>
        <authorList>
            <person name="Frasca S.Jr."/>
            <person name="Kutish G.F."/>
            <person name="Castellanos Gell J."/>
            <person name="Michaels D.L."/>
            <person name="Brown D.R."/>
        </authorList>
    </citation>
    <scope>NUCLEOTIDE SEQUENCE [LARGE SCALE GENOMIC DNA]</scope>
    <source>
        <strain evidence="14 15">852</strain>
    </source>
</reference>
<evidence type="ECO:0000256" key="11">
    <source>
        <dbReference type="ARBA" id="ARBA00047944"/>
    </source>
</evidence>
<evidence type="ECO:0000256" key="6">
    <source>
        <dbReference type="ARBA" id="ARBA00022552"/>
    </source>
</evidence>
<keyword evidence="15" id="KW-1185">Reference proteome</keyword>
<dbReference type="GO" id="GO:0005737">
    <property type="term" value="C:cytoplasm"/>
    <property type="evidence" value="ECO:0007669"/>
    <property type="project" value="UniProtKB-SubCell"/>
</dbReference>
<dbReference type="InterPro" id="IPR029026">
    <property type="entry name" value="tRNA_m1G_MTases_N"/>
</dbReference>
<evidence type="ECO:0000256" key="8">
    <source>
        <dbReference type="ARBA" id="ARBA00022679"/>
    </source>
</evidence>
<dbReference type="EC" id="2.1.1.193" evidence="3 12"/>
<dbReference type="PIRSF" id="PIRSF015601">
    <property type="entry name" value="MTase_slr0722"/>
    <property type="match status" value="1"/>
</dbReference>
<dbReference type="InterPro" id="IPR006700">
    <property type="entry name" value="RsmE"/>
</dbReference>
<dbReference type="GO" id="GO:0070475">
    <property type="term" value="P:rRNA base methylation"/>
    <property type="evidence" value="ECO:0007669"/>
    <property type="project" value="TreeGrafter"/>
</dbReference>
<evidence type="ECO:0000256" key="4">
    <source>
        <dbReference type="ARBA" id="ARBA00013673"/>
    </source>
</evidence>
<evidence type="ECO:0000256" key="10">
    <source>
        <dbReference type="ARBA" id="ARBA00025699"/>
    </source>
</evidence>
<gene>
    <name evidence="14" type="ORF">EG856_00965</name>
</gene>
<comment type="similarity">
    <text evidence="2 12">Belongs to the RNA methyltransferase RsmE family.</text>
</comment>
<evidence type="ECO:0000256" key="7">
    <source>
        <dbReference type="ARBA" id="ARBA00022603"/>
    </source>
</evidence>
<accession>A0A4P6MQZ8</accession>
<dbReference type="Proteomes" id="UP000289326">
    <property type="component" value="Chromosome"/>
</dbReference>
<organism evidence="14 15">
    <name type="scientific">Mycoplasmopsis phocirhinis</name>
    <dbReference type="NCBI Taxonomy" id="142650"/>
    <lineage>
        <taxon>Bacteria</taxon>
        <taxon>Bacillati</taxon>
        <taxon>Mycoplasmatota</taxon>
        <taxon>Mycoplasmoidales</taxon>
        <taxon>Metamycoplasmataceae</taxon>
        <taxon>Mycoplasmopsis</taxon>
    </lineage>
</organism>
<dbReference type="SUPFAM" id="SSF75217">
    <property type="entry name" value="alpha/beta knot"/>
    <property type="match status" value="1"/>
</dbReference>
<dbReference type="KEGG" id="mphi:EG856_00965"/>
<keyword evidence="9 12" id="KW-0949">S-adenosyl-L-methionine</keyword>
<proteinExistence type="inferred from homology"/>
<comment type="subcellular location">
    <subcellularLocation>
        <location evidence="1 12">Cytoplasm</location>
    </subcellularLocation>
</comment>
<dbReference type="EMBL" id="CP034841">
    <property type="protein sequence ID" value="QBF34499.1"/>
    <property type="molecule type" value="Genomic_DNA"/>
</dbReference>
<dbReference type="Gene3D" id="3.40.1280.10">
    <property type="match status" value="1"/>
</dbReference>
<evidence type="ECO:0000313" key="14">
    <source>
        <dbReference type="EMBL" id="QBF34499.1"/>
    </source>
</evidence>
<evidence type="ECO:0000259" key="13">
    <source>
        <dbReference type="Pfam" id="PF04452"/>
    </source>
</evidence>
<dbReference type="AlphaFoldDB" id="A0A4P6MQZ8"/>
<feature type="domain" description="Ribosomal RNA small subunit methyltransferase E methyltransferase" evidence="13">
    <location>
        <begin position="67"/>
        <end position="231"/>
    </location>
</feature>
<keyword evidence="8 12" id="KW-0808">Transferase</keyword>
<dbReference type="CDD" id="cd18084">
    <property type="entry name" value="RsmE-like"/>
    <property type="match status" value="1"/>
</dbReference>
<dbReference type="NCBIfam" id="NF008701">
    <property type="entry name" value="PRK11713.5-5"/>
    <property type="match status" value="1"/>
</dbReference>
<evidence type="ECO:0000256" key="12">
    <source>
        <dbReference type="PIRNR" id="PIRNR015601"/>
    </source>
</evidence>
<protein>
    <recommendedName>
        <fullName evidence="4 12">Ribosomal RNA small subunit methyltransferase E</fullName>
        <ecNumber evidence="3 12">2.1.1.193</ecNumber>
    </recommendedName>
</protein>
<dbReference type="InterPro" id="IPR046886">
    <property type="entry name" value="RsmE_MTase_dom"/>
</dbReference>
<evidence type="ECO:0000256" key="2">
    <source>
        <dbReference type="ARBA" id="ARBA00005528"/>
    </source>
</evidence>
<dbReference type="PANTHER" id="PTHR30027:SF3">
    <property type="entry name" value="16S RRNA (URACIL(1498)-N(3))-METHYLTRANSFERASE"/>
    <property type="match status" value="1"/>
</dbReference>
<comment type="function">
    <text evidence="10 12">Specifically methylates the N3 position of the uracil ring of uridine 1498 (m3U1498) in 16S rRNA. Acts on the fully assembled 30S ribosomal subunit.</text>
</comment>
<keyword evidence="6 12" id="KW-0698">rRNA processing</keyword>
<name>A0A4P6MQZ8_9BACT</name>
<keyword evidence="5 12" id="KW-0963">Cytoplasm</keyword>
<dbReference type="OrthoDB" id="9815641at2"/>
<keyword evidence="7 12" id="KW-0489">Methyltransferase</keyword>
<evidence type="ECO:0000256" key="5">
    <source>
        <dbReference type="ARBA" id="ARBA00022490"/>
    </source>
</evidence>
<evidence type="ECO:0000256" key="9">
    <source>
        <dbReference type="ARBA" id="ARBA00022691"/>
    </source>
</evidence>
<evidence type="ECO:0000313" key="15">
    <source>
        <dbReference type="Proteomes" id="UP000289326"/>
    </source>
</evidence>
<dbReference type="NCBIfam" id="TIGR00046">
    <property type="entry name" value="RsmE family RNA methyltransferase"/>
    <property type="match status" value="1"/>
</dbReference>
<dbReference type="PANTHER" id="PTHR30027">
    <property type="entry name" value="RIBOSOMAL RNA SMALL SUBUNIT METHYLTRANSFERASE E"/>
    <property type="match status" value="1"/>
</dbReference>
<dbReference type="Pfam" id="PF04452">
    <property type="entry name" value="Methyltrans_RNA"/>
    <property type="match status" value="1"/>
</dbReference>
<dbReference type="Gene3D" id="2.40.240.20">
    <property type="entry name" value="Hypothetical PUA domain-like, domain 1"/>
    <property type="match status" value="1"/>
</dbReference>
<dbReference type="InterPro" id="IPR029028">
    <property type="entry name" value="Alpha/beta_knot_MTases"/>
</dbReference>
<sequence length="233" mass="27398">MHRFFVKQKINNSFVLDKDLIHHLKVARLFNEEFLVNFETQFYRCCYNKNTNFADIIEKLNINNEYQNDLVLAAPIIKGERFEWMIEKATELGVKTIIPMTSQFCNFKYVELNFKNEKKYLRYNTKIQQAAQQSFRNIIPTITEVNSLREIVVEYLKRNYNIYIAYESLGFEHQINTIKTNSLILVGPEGGLSEDEFNWIKSLKSNQIYLVSLGKRILRAESAAISMLALVKE</sequence>
<dbReference type="RefSeq" id="WP_130429277.1">
    <property type="nucleotide sequence ID" value="NZ_CP034841.1"/>
</dbReference>
<evidence type="ECO:0000256" key="1">
    <source>
        <dbReference type="ARBA" id="ARBA00004496"/>
    </source>
</evidence>
<evidence type="ECO:0000256" key="3">
    <source>
        <dbReference type="ARBA" id="ARBA00012328"/>
    </source>
</evidence>